<feature type="compositionally biased region" description="Low complexity" evidence="1">
    <location>
        <begin position="82"/>
        <end position="92"/>
    </location>
</feature>
<dbReference type="AlphaFoldDB" id="A0A8J5V6C0"/>
<dbReference type="PANTHER" id="PTHR48148:SF2">
    <property type="entry name" value="PA14 DOMAIN-CONTAINING PROTEIN"/>
    <property type="match status" value="1"/>
</dbReference>
<dbReference type="PANTHER" id="PTHR48148">
    <property type="entry name" value="KERATINOCYTE PROLINE-RICH PROTEIN"/>
    <property type="match status" value="1"/>
</dbReference>
<feature type="region of interest" description="Disordered" evidence="1">
    <location>
        <begin position="43"/>
        <end position="188"/>
    </location>
</feature>
<proteinExistence type="predicted"/>
<feature type="region of interest" description="Disordered" evidence="1">
    <location>
        <begin position="472"/>
        <end position="559"/>
    </location>
</feature>
<feature type="compositionally biased region" description="Low complexity" evidence="1">
    <location>
        <begin position="125"/>
        <end position="135"/>
    </location>
</feature>
<reference evidence="2" key="1">
    <citation type="submission" date="2020-03" db="EMBL/GenBank/DDBJ databases">
        <authorList>
            <person name="Chebbi M.A."/>
            <person name="Drezen J.M."/>
        </authorList>
    </citation>
    <scope>NUCLEOTIDE SEQUENCE</scope>
    <source>
        <tissue evidence="2">Whole body</tissue>
    </source>
</reference>
<organism evidence="2 3">
    <name type="scientific">Cotesia typhae</name>
    <dbReference type="NCBI Taxonomy" id="2053667"/>
    <lineage>
        <taxon>Eukaryota</taxon>
        <taxon>Metazoa</taxon>
        <taxon>Ecdysozoa</taxon>
        <taxon>Arthropoda</taxon>
        <taxon>Hexapoda</taxon>
        <taxon>Insecta</taxon>
        <taxon>Pterygota</taxon>
        <taxon>Neoptera</taxon>
        <taxon>Endopterygota</taxon>
        <taxon>Hymenoptera</taxon>
        <taxon>Apocrita</taxon>
        <taxon>Ichneumonoidea</taxon>
        <taxon>Braconidae</taxon>
        <taxon>Microgastrinae</taxon>
        <taxon>Cotesia</taxon>
    </lineage>
</organism>
<comment type="caution">
    <text evidence="2">The sequence shown here is derived from an EMBL/GenBank/DDBJ whole genome shotgun (WGS) entry which is preliminary data.</text>
</comment>
<feature type="compositionally biased region" description="Basic and acidic residues" evidence="1">
    <location>
        <begin position="613"/>
        <end position="625"/>
    </location>
</feature>
<feature type="compositionally biased region" description="Pro residues" evidence="1">
    <location>
        <begin position="136"/>
        <end position="145"/>
    </location>
</feature>
<feature type="compositionally biased region" description="Basic and acidic residues" evidence="1">
    <location>
        <begin position="508"/>
        <end position="526"/>
    </location>
</feature>
<feature type="compositionally biased region" description="Pro residues" evidence="1">
    <location>
        <begin position="166"/>
        <end position="175"/>
    </location>
</feature>
<sequence length="690" mass="74112">MESVVKVGRSVGGGFFRAAGAVLRGTRRVLAAIPLLGIIIKEDIDKDTGGEEAENPEAVSPAEDKSASSPTDSVPESKTEEPASPAAATLSPAEEKKEAPSSPAPTPAPEAVKEEPEVPVEKVEVSPGPALAAKSPSPPPSPKISPPICSITERKTTEDFPSFVPTSPPPTPIDPSPLQQAQQAAPNATALAEALKPALTNIDSLPITNTISDRENLSNLHDKLPENSFIEIQEVDNKMADLPEIDAVPDVVEIAPDVADIVEAVPDIAGTVEVETEVIEVVPEIEAETEVVEVDAVPQVNAVPEVIEITELEEKATETPQVQETLVPEIIGEVIAENIKETTEEVEKVCERFDLKKVNEEINKVTGQVEKTSEVIKEDCEKIEDLKVNVEEKITQEIKATTDEVVEKIEEIKEIMGEKIEETCEKVKNLMTTTEDVEADIPPPLPESPIPVPKASADLMNFIASQISDFSLPEELLPPPPPPISGLEQELNNLPLPLDGDSLALEDDPSKQALRLDKNEEERTVSDNEAPSPLSPTEDLLSPPANPNPSVESSRDKVNGYKDIETIEGVNGNGHVDVNGDGEYDHESATKDSLFQNNHQSIPEAEAPVENNVAEKTETVEEETKIVPPVVEPPASLGPAITEDVTSVTKAVEEIDINEKAVAAAVNENIEAVNKNEIIAEMNHQNNINE</sequence>
<dbReference type="OrthoDB" id="7699885at2759"/>
<accession>A0A8J5V6C0</accession>
<gene>
    <name evidence="2" type="ORF">G9C98_001257</name>
</gene>
<keyword evidence="3" id="KW-1185">Reference proteome</keyword>
<name>A0A8J5V6C0_9HYME</name>
<evidence type="ECO:0000313" key="2">
    <source>
        <dbReference type="EMBL" id="KAG8034173.1"/>
    </source>
</evidence>
<evidence type="ECO:0000313" key="3">
    <source>
        <dbReference type="Proteomes" id="UP000729913"/>
    </source>
</evidence>
<feature type="compositionally biased region" description="Basic and acidic residues" evidence="1">
    <location>
        <begin position="111"/>
        <end position="124"/>
    </location>
</feature>
<protein>
    <submittedName>
        <fullName evidence="2">Uncharacterized protein</fullName>
    </submittedName>
</protein>
<feature type="region of interest" description="Disordered" evidence="1">
    <location>
        <begin position="610"/>
        <end position="639"/>
    </location>
</feature>
<dbReference type="EMBL" id="JAAOIC020000068">
    <property type="protein sequence ID" value="KAG8034173.1"/>
    <property type="molecule type" value="Genomic_DNA"/>
</dbReference>
<evidence type="ECO:0000256" key="1">
    <source>
        <dbReference type="SAM" id="MobiDB-lite"/>
    </source>
</evidence>
<feature type="compositionally biased region" description="Low complexity" evidence="1">
    <location>
        <begin position="487"/>
        <end position="498"/>
    </location>
</feature>
<feature type="compositionally biased region" description="Low complexity" evidence="1">
    <location>
        <begin position="176"/>
        <end position="188"/>
    </location>
</feature>
<dbReference type="Proteomes" id="UP000729913">
    <property type="component" value="Unassembled WGS sequence"/>
</dbReference>
<reference evidence="2" key="2">
    <citation type="submission" date="2021-04" db="EMBL/GenBank/DDBJ databases">
        <title>Genome-wide patterns of bracovirus chromosomal integration into multiple host tissues during parasitism.</title>
        <authorList>
            <person name="Chebbi M.A.C."/>
        </authorList>
    </citation>
    <scope>NUCLEOTIDE SEQUENCE</scope>
    <source>
        <tissue evidence="2">Whole body</tissue>
    </source>
</reference>